<name>K8EP48_9CHLO</name>
<dbReference type="RefSeq" id="XP_007509272.1">
    <property type="nucleotide sequence ID" value="XM_007509210.1"/>
</dbReference>
<evidence type="ECO:0000313" key="9">
    <source>
        <dbReference type="Proteomes" id="UP000198341"/>
    </source>
</evidence>
<dbReference type="PANTHER" id="PTHR17039">
    <property type="entry name" value="U3 SMALL NUCLEOLAR RIBONUCLEOPROTEIN PROTEIN MPP10"/>
    <property type="match status" value="1"/>
</dbReference>
<evidence type="ECO:0000256" key="7">
    <source>
        <dbReference type="SAM" id="MobiDB-lite"/>
    </source>
</evidence>
<dbReference type="PANTHER" id="PTHR17039:SF0">
    <property type="entry name" value="U3 SMALL NUCLEOLAR RIBONUCLEOPROTEIN PROTEIN MPP10"/>
    <property type="match status" value="1"/>
</dbReference>
<dbReference type="KEGG" id="bpg:Bathy14g03170"/>
<comment type="subcellular location">
    <subcellularLocation>
        <location evidence="1">Nucleus</location>
        <location evidence="1">Nucleolus</location>
    </subcellularLocation>
</comment>
<sequence>MRDTSFEEGFFNKASVGEKSPQISIYNTNVVWNKVCAMFLSLTKHASEQFNATLPLLELTTANTHIEQIWQQIELQILSILNLIKPNLKLSSSITQNFGRTESVAWKQRMRNDSTIGRKLHDPVFPSAEVPRINHNEHLVPGNILAVEKALVKKQFLSQFTGEENKVHKSIKSPIAVLSSFQLVQERLSKEIDKLETRATTKESWSFVGEASGKQRPLNSALESDLEFNQVSQPRPNISIEATHTLENLIKQRILLNKWDDVEATDVIQISTKNNTQLSDAKAKVGLGEIYAKSYMNQRSNKNEEVLNTADSKDDDLICSARNLFDNVFLKLTSLTDLSMNTEKRSDQILSERKSSNSHTTKRTPEEIFMVRDNRKQPMKKRSKLEKIPLPKLAQVDSIHPERAQTVKISAESANLNQNYDSKKSKHSIFDKSSKVFNSLEMLKTSVSHKQKALDSQRNVNRKKL</sequence>
<keyword evidence="4" id="KW-0539">Nucleus</keyword>
<evidence type="ECO:0000256" key="3">
    <source>
        <dbReference type="ARBA" id="ARBA00022552"/>
    </source>
</evidence>
<dbReference type="Pfam" id="PF04006">
    <property type="entry name" value="Mpp10"/>
    <property type="match status" value="1"/>
</dbReference>
<keyword evidence="3" id="KW-0698">rRNA processing</keyword>
<dbReference type="InterPro" id="IPR012173">
    <property type="entry name" value="Mpp10"/>
</dbReference>
<dbReference type="GO" id="GO:0006364">
    <property type="term" value="P:rRNA processing"/>
    <property type="evidence" value="ECO:0007669"/>
    <property type="project" value="UniProtKB-KW"/>
</dbReference>
<evidence type="ECO:0000313" key="8">
    <source>
        <dbReference type="EMBL" id="CCO19729.1"/>
    </source>
</evidence>
<comment type="similarity">
    <text evidence="6">Belongs to the MPP10 family.</text>
</comment>
<feature type="region of interest" description="Disordered" evidence="7">
    <location>
        <begin position="445"/>
        <end position="465"/>
    </location>
</feature>
<keyword evidence="2" id="KW-0690">Ribosome biogenesis</keyword>
<proteinExistence type="inferred from homology"/>
<dbReference type="GO" id="GO:0034457">
    <property type="term" value="C:Mpp10 complex"/>
    <property type="evidence" value="ECO:0007669"/>
    <property type="project" value="InterPro"/>
</dbReference>
<protein>
    <submittedName>
        <fullName evidence="8">U3 small nucleolar ribonucleoprotein protein MPP10</fullName>
    </submittedName>
</protein>
<dbReference type="EMBL" id="FO082265">
    <property type="protein sequence ID" value="CCO19729.1"/>
    <property type="molecule type" value="Genomic_DNA"/>
</dbReference>
<dbReference type="AlphaFoldDB" id="K8EP48"/>
<evidence type="ECO:0000256" key="6">
    <source>
        <dbReference type="ARBA" id="ARBA00029455"/>
    </source>
</evidence>
<dbReference type="OrthoDB" id="445326at2759"/>
<evidence type="ECO:0000256" key="1">
    <source>
        <dbReference type="ARBA" id="ARBA00004604"/>
    </source>
</evidence>
<dbReference type="GO" id="GO:0005732">
    <property type="term" value="C:sno(s)RNA-containing ribonucleoprotein complex"/>
    <property type="evidence" value="ECO:0007669"/>
    <property type="project" value="InterPro"/>
</dbReference>
<dbReference type="GeneID" id="19011918"/>
<reference evidence="8 9" key="1">
    <citation type="submission" date="2011-10" db="EMBL/GenBank/DDBJ databases">
        <authorList>
            <person name="Genoscope - CEA"/>
        </authorList>
    </citation>
    <scope>NUCLEOTIDE SEQUENCE [LARGE SCALE GENOMIC DNA]</scope>
    <source>
        <strain evidence="8 9">RCC 1105</strain>
    </source>
</reference>
<dbReference type="eggNOG" id="KOG2600">
    <property type="taxonomic scope" value="Eukaryota"/>
</dbReference>
<keyword evidence="5 8" id="KW-0687">Ribonucleoprotein</keyword>
<keyword evidence="9" id="KW-1185">Reference proteome</keyword>
<dbReference type="STRING" id="41875.K8EP48"/>
<dbReference type="Proteomes" id="UP000198341">
    <property type="component" value="Chromosome 14"/>
</dbReference>
<evidence type="ECO:0000256" key="4">
    <source>
        <dbReference type="ARBA" id="ARBA00023242"/>
    </source>
</evidence>
<evidence type="ECO:0000256" key="2">
    <source>
        <dbReference type="ARBA" id="ARBA00022517"/>
    </source>
</evidence>
<gene>
    <name evidence="8" type="ordered locus">Bathy14g03170</name>
</gene>
<dbReference type="GO" id="GO:0032040">
    <property type="term" value="C:small-subunit processome"/>
    <property type="evidence" value="ECO:0007669"/>
    <property type="project" value="TreeGrafter"/>
</dbReference>
<evidence type="ECO:0000256" key="5">
    <source>
        <dbReference type="ARBA" id="ARBA00023274"/>
    </source>
</evidence>
<accession>K8EP48</accession>
<organism evidence="8 9">
    <name type="scientific">Bathycoccus prasinos</name>
    <dbReference type="NCBI Taxonomy" id="41875"/>
    <lineage>
        <taxon>Eukaryota</taxon>
        <taxon>Viridiplantae</taxon>
        <taxon>Chlorophyta</taxon>
        <taxon>Mamiellophyceae</taxon>
        <taxon>Mamiellales</taxon>
        <taxon>Bathycoccaceae</taxon>
        <taxon>Bathycoccus</taxon>
    </lineage>
</organism>